<dbReference type="GO" id="GO:0016829">
    <property type="term" value="F:lyase activity"/>
    <property type="evidence" value="ECO:0007669"/>
    <property type="project" value="UniProtKB-KW"/>
</dbReference>
<evidence type="ECO:0000256" key="6">
    <source>
        <dbReference type="ARBA" id="ARBA00023204"/>
    </source>
</evidence>
<evidence type="ECO:0000313" key="12">
    <source>
        <dbReference type="EMBL" id="CAG1976415.1"/>
    </source>
</evidence>
<dbReference type="GO" id="GO:0003684">
    <property type="term" value="F:damaged DNA binding"/>
    <property type="evidence" value="ECO:0007669"/>
    <property type="project" value="InterPro"/>
</dbReference>
<dbReference type="EMBL" id="CAAKMV010000011">
    <property type="protein sequence ID" value="VIO51922.1"/>
    <property type="molecule type" value="Genomic_DNA"/>
</dbReference>
<evidence type="ECO:0000256" key="7">
    <source>
        <dbReference type="ARBA" id="ARBA00023239"/>
    </source>
</evidence>
<evidence type="ECO:0000256" key="4">
    <source>
        <dbReference type="ARBA" id="ARBA00022801"/>
    </source>
</evidence>
<evidence type="ECO:0000256" key="1">
    <source>
        <dbReference type="ARBA" id="ARBA00001668"/>
    </source>
</evidence>
<dbReference type="GO" id="GO:0003906">
    <property type="term" value="F:DNA-(apurinic or apyrimidinic site) endonuclease activity"/>
    <property type="evidence" value="ECO:0007669"/>
    <property type="project" value="InterPro"/>
</dbReference>
<protein>
    <recommendedName>
        <fullName evidence="11">Formamidopyrimidine-DNA glycosylase catalytic domain-containing protein</fullName>
    </recommendedName>
</protein>
<reference evidence="12" key="2">
    <citation type="submission" date="2021-03" db="EMBL/GenBank/DDBJ databases">
        <authorList>
            <person name="Alouane T."/>
            <person name="Langin T."/>
            <person name="Bonhomme L."/>
        </authorList>
    </citation>
    <scope>NUCLEOTIDE SEQUENCE</scope>
    <source>
        <strain evidence="12">MDC_Fg202</strain>
    </source>
</reference>
<evidence type="ECO:0000256" key="2">
    <source>
        <dbReference type="ARBA" id="ARBA00009409"/>
    </source>
</evidence>
<dbReference type="InterPro" id="IPR012319">
    <property type="entry name" value="FPG_cat"/>
</dbReference>
<keyword evidence="5" id="KW-0238">DNA-binding</keyword>
<gene>
    <name evidence="13" type="ORF">FUG_LOCUS694</name>
    <name evidence="12" type="ORF">MDCFG202_LOCUS142816</name>
</gene>
<dbReference type="InterPro" id="IPR010979">
    <property type="entry name" value="Ribosomal_uS13-like_H2TH"/>
</dbReference>
<dbReference type="CDD" id="cd08972">
    <property type="entry name" value="PF_Nei_N"/>
    <property type="match status" value="1"/>
</dbReference>
<evidence type="ECO:0000313" key="14">
    <source>
        <dbReference type="Proteomes" id="UP000746612"/>
    </source>
</evidence>
<dbReference type="FunFam" id="1.10.8.50:FF:000009">
    <property type="entry name" value="Formamidopyrimidine-DNA glycosylase"/>
    <property type="match status" value="1"/>
</dbReference>
<feature type="compositionally biased region" description="Basic and acidic residues" evidence="10">
    <location>
        <begin position="303"/>
        <end position="316"/>
    </location>
</feature>
<keyword evidence="6" id="KW-0234">DNA repair</keyword>
<feature type="compositionally biased region" description="Basic and acidic residues" evidence="10">
    <location>
        <begin position="343"/>
        <end position="373"/>
    </location>
</feature>
<dbReference type="SMART" id="SM01232">
    <property type="entry name" value="H2TH"/>
    <property type="match status" value="1"/>
</dbReference>
<reference evidence="13" key="1">
    <citation type="submission" date="2019-04" db="EMBL/GenBank/DDBJ databases">
        <authorList>
            <person name="Melise S."/>
            <person name="Noan J."/>
            <person name="Okalmin O."/>
        </authorList>
    </citation>
    <scope>NUCLEOTIDE SEQUENCE</scope>
    <source>
        <strain evidence="13">FN9</strain>
    </source>
</reference>
<dbReference type="OrthoDB" id="444592at2759"/>
<feature type="region of interest" description="Disordered" evidence="10">
    <location>
        <begin position="289"/>
        <end position="392"/>
    </location>
</feature>
<dbReference type="GO" id="GO:0008270">
    <property type="term" value="F:zinc ion binding"/>
    <property type="evidence" value="ECO:0007669"/>
    <property type="project" value="InterPro"/>
</dbReference>
<dbReference type="GO" id="GO:0008534">
    <property type="term" value="F:oxidized purine nucleobase lesion DNA N-glycosylase activity"/>
    <property type="evidence" value="ECO:0007669"/>
    <property type="project" value="UniProtKB-EC"/>
</dbReference>
<dbReference type="OMA" id="EKFPEHW"/>
<organism evidence="12 14">
    <name type="scientific">Gibberella zeae</name>
    <name type="common">Wheat head blight fungus</name>
    <name type="synonym">Fusarium graminearum</name>
    <dbReference type="NCBI Taxonomy" id="5518"/>
    <lineage>
        <taxon>Eukaryota</taxon>
        <taxon>Fungi</taxon>
        <taxon>Dikarya</taxon>
        <taxon>Ascomycota</taxon>
        <taxon>Pezizomycotina</taxon>
        <taxon>Sordariomycetes</taxon>
        <taxon>Hypocreomycetidae</taxon>
        <taxon>Hypocreales</taxon>
        <taxon>Nectriaceae</taxon>
        <taxon>Fusarium</taxon>
    </lineage>
</organism>
<evidence type="ECO:0000256" key="5">
    <source>
        <dbReference type="ARBA" id="ARBA00023125"/>
    </source>
</evidence>
<evidence type="ECO:0000259" key="11">
    <source>
        <dbReference type="PROSITE" id="PS51068"/>
    </source>
</evidence>
<evidence type="ECO:0000256" key="10">
    <source>
        <dbReference type="SAM" id="MobiDB-lite"/>
    </source>
</evidence>
<dbReference type="GO" id="GO:0005634">
    <property type="term" value="C:nucleus"/>
    <property type="evidence" value="ECO:0007669"/>
    <property type="project" value="TreeGrafter"/>
</dbReference>
<dbReference type="PANTHER" id="PTHR22993:SF9">
    <property type="entry name" value="FORMAMIDOPYRIMIDINE-DNA GLYCOSYLASE"/>
    <property type="match status" value="1"/>
</dbReference>
<keyword evidence="8" id="KW-0511">Multifunctional enzyme</keyword>
<proteinExistence type="inferred from homology"/>
<dbReference type="Proteomes" id="UP000746612">
    <property type="component" value="Unassembled WGS sequence"/>
</dbReference>
<evidence type="ECO:0000256" key="9">
    <source>
        <dbReference type="ARBA" id="ARBA00023295"/>
    </source>
</evidence>
<evidence type="ECO:0000256" key="8">
    <source>
        <dbReference type="ARBA" id="ARBA00023268"/>
    </source>
</evidence>
<dbReference type="InterPro" id="IPR015886">
    <property type="entry name" value="H2TH_FPG"/>
</dbReference>
<comment type="catalytic activity">
    <reaction evidence="1">
        <text>Hydrolysis of DNA containing ring-opened 7-methylguanine residues, releasing 2,6-diamino-4-hydroxy-5-(N-methyl)formamidopyrimidine.</text>
        <dbReference type="EC" id="3.2.2.23"/>
    </reaction>
</comment>
<name>A0A2H3G8U0_GIBZA</name>
<dbReference type="GO" id="GO:0006284">
    <property type="term" value="P:base-excision repair"/>
    <property type="evidence" value="ECO:0007669"/>
    <property type="project" value="InterPro"/>
</dbReference>
<dbReference type="Gene3D" id="3.20.190.10">
    <property type="entry name" value="MutM-like, N-terminal"/>
    <property type="match status" value="1"/>
</dbReference>
<dbReference type="Pfam" id="PF01149">
    <property type="entry name" value="Fapy_DNA_glyco"/>
    <property type="match status" value="1"/>
</dbReference>
<dbReference type="PROSITE" id="PS51068">
    <property type="entry name" value="FPG_CAT"/>
    <property type="match status" value="1"/>
</dbReference>
<dbReference type="SUPFAM" id="SSF46946">
    <property type="entry name" value="S13-like H2TH domain"/>
    <property type="match status" value="1"/>
</dbReference>
<comment type="similarity">
    <text evidence="2">Belongs to the FPG family.</text>
</comment>
<sequence length="392" mass="44434">MPEIAEVARIVHFLRLHVVGKRIISASATDDKNVFGKVGTSGEEVEAALKGKKIMSAGSQGKYFWIALEKPPHLVMHFGMTGWIHIKDEQTAYTNYYKKMKEGEHEQWPPRFWKFQFKTEGSPEVEVAFTDSRRFGRVRLINCPGDEIRQHSPLVENGPDPVVDVDRFTEEYLHSKMRARHVPIKALLLDQTMISGIGNWVADETLYQAKLHPEQYCDQFSDAQITTLYKMIRYVCQTAVDKLGDSDEFPEHWLFNYRWGKGSKDAATKLPNGEKIAFITVGGRTSCYAPGVQKKTGNTAPGIKEESLESKAEAKPSKKSRKKSPDAEEGDASSPKKKRAKAVKKETNGDPVKKERAKTIKKEINGDTIKKEPEVEEDKPDLGRRRSTRLRK</sequence>
<dbReference type="Pfam" id="PF06831">
    <property type="entry name" value="H2TH"/>
    <property type="match status" value="1"/>
</dbReference>
<keyword evidence="7" id="KW-0456">Lyase</keyword>
<dbReference type="AlphaFoldDB" id="A0A2H3G8U0"/>
<feature type="domain" description="Formamidopyrimidine-DNA glycosylase catalytic" evidence="11">
    <location>
        <begin position="2"/>
        <end position="136"/>
    </location>
</feature>
<keyword evidence="9" id="KW-0326">Glycosidase</keyword>
<keyword evidence="4" id="KW-0378">Hydrolase</keyword>
<dbReference type="SUPFAM" id="SSF81624">
    <property type="entry name" value="N-terminal domain of MutM-like DNA repair proteins"/>
    <property type="match status" value="1"/>
</dbReference>
<dbReference type="SMART" id="SM00898">
    <property type="entry name" value="Fapy_DNA_glyco"/>
    <property type="match status" value="1"/>
</dbReference>
<accession>A0A2H3G8U0</accession>
<keyword evidence="3" id="KW-0227">DNA damage</keyword>
<dbReference type="EMBL" id="CAJPIJ010000104">
    <property type="protein sequence ID" value="CAG1976415.1"/>
    <property type="molecule type" value="Genomic_DNA"/>
</dbReference>
<dbReference type="InterPro" id="IPR035937">
    <property type="entry name" value="FPG_N"/>
</dbReference>
<dbReference type="PANTHER" id="PTHR22993">
    <property type="entry name" value="FORMAMIDOPYRIMIDINE-DNA GLYCOSYLASE"/>
    <property type="match status" value="1"/>
</dbReference>
<evidence type="ECO:0000256" key="3">
    <source>
        <dbReference type="ARBA" id="ARBA00022763"/>
    </source>
</evidence>
<evidence type="ECO:0000313" key="13">
    <source>
        <dbReference type="EMBL" id="VIO51922.1"/>
    </source>
</evidence>
<dbReference type="Gene3D" id="1.10.8.50">
    <property type="match status" value="1"/>
</dbReference>